<accession>A0A0D1A6T7</accession>
<dbReference type="Pfam" id="PF00534">
    <property type="entry name" value="Glycos_transf_1"/>
    <property type="match status" value="1"/>
</dbReference>
<organism evidence="2 3">
    <name type="scientific">Paucilactobacillus wasatchensis</name>
    <dbReference type="NCBI Taxonomy" id="1335616"/>
    <lineage>
        <taxon>Bacteria</taxon>
        <taxon>Bacillati</taxon>
        <taxon>Bacillota</taxon>
        <taxon>Bacilli</taxon>
        <taxon>Lactobacillales</taxon>
        <taxon>Lactobacillaceae</taxon>
        <taxon>Paucilactobacillus</taxon>
    </lineage>
</organism>
<evidence type="ECO:0000313" key="3">
    <source>
        <dbReference type="Proteomes" id="UP000032279"/>
    </source>
</evidence>
<dbReference type="InterPro" id="IPR050194">
    <property type="entry name" value="Glycosyltransferase_grp1"/>
</dbReference>
<reference evidence="2 3" key="1">
    <citation type="submission" date="2013-08" db="EMBL/GenBank/DDBJ databases">
        <title>Lactobacillus wasatchii sp. WDC04, a late gas producing bacteria isolated from aged chedder cheese.</title>
        <authorList>
            <person name="Oberg C.J."/>
            <person name="Culumber M."/>
            <person name="McMahon D.J."/>
            <person name="Broadbent J.R."/>
            <person name="Oberg T.S."/>
            <person name="Ortaki F."/>
        </authorList>
    </citation>
    <scope>NUCLEOTIDE SEQUENCE [LARGE SCALE GENOMIC DNA]</scope>
    <source>
        <strain evidence="2 3">WDC04</strain>
    </source>
</reference>
<feature type="domain" description="Glycosyl transferase family 1" evidence="1">
    <location>
        <begin position="318"/>
        <end position="484"/>
    </location>
</feature>
<gene>
    <name evidence="2" type="primary">tagE2</name>
    <name evidence="2" type="ORF">WDC_0802</name>
</gene>
<dbReference type="Proteomes" id="UP000032279">
    <property type="component" value="Unassembled WGS sequence"/>
</dbReference>
<dbReference type="PANTHER" id="PTHR45947:SF3">
    <property type="entry name" value="SULFOQUINOVOSYL TRANSFERASE SQD2"/>
    <property type="match status" value="1"/>
</dbReference>
<dbReference type="EMBL" id="AWTT01000015">
    <property type="protein sequence ID" value="KIS03565.1"/>
    <property type="molecule type" value="Genomic_DNA"/>
</dbReference>
<dbReference type="SUPFAM" id="SSF53756">
    <property type="entry name" value="UDP-Glycosyltransferase/glycogen phosphorylase"/>
    <property type="match status" value="1"/>
</dbReference>
<evidence type="ECO:0000313" key="2">
    <source>
        <dbReference type="EMBL" id="KIS03565.1"/>
    </source>
</evidence>
<comment type="caution">
    <text evidence="2">The sequence shown here is derived from an EMBL/GenBank/DDBJ whole genome shotgun (WGS) entry which is preliminary data.</text>
</comment>
<proteinExistence type="predicted"/>
<sequence>MYYFVNQYLLNQNSSVEHAEIKRVKLFEQHQTSAKIVTRDFDLVLHQTIQKFGLTDDNVINMFDFFADTASYTGHVLKIDDLKLPIEYQVGTGNNFRDLKDGDRLVGEVHFTAGTVAQVNHIDYFDAAGNLNLRSRYDIRGFKAADEFFGQDGNLFYQVMYRPDGQRYMERYYVKSTANTPINSLNHLLGYHQRDYYFNSIDDLFAFFLEELAKQDSEPVTFIADRPAMANLPVLNIKAAAKKYLWLPINHSQDAAEPVKGQLNDLYQYPLSKEGQKQLDGVIVMTDAQRDDLKQRLGAPKLPIYSISGAIADPVSHEIALKDRQQNHLIYVGRLGFDKQIDQLLQIFKTIHTKVKTATLSIYGYGVAGDVDKFKQQMVDLKLDEPGVVTFAGYQLELNQAYDSAQLFLDTSNIDGQPLAMAEALSHGLPVVSYDYYYGPHELIKNGENGQLISQNNGSKFAATVIELLRQPAKLQEMSAKAYQSSERYSADSIWKQWQQIVK</sequence>
<dbReference type="AlphaFoldDB" id="A0A0D1A6T7"/>
<protein>
    <submittedName>
        <fullName evidence="2">Poly(Glycerol-phosphate) alpha-glucosyltransferase</fullName>
        <ecNumber evidence="2">2.4.1.52</ecNumber>
    </submittedName>
</protein>
<name>A0A0D1A6T7_9LACO</name>
<dbReference type="RefSeq" id="WP_044010498.1">
    <property type="nucleotide sequence ID" value="NZ_AWTT01000015.1"/>
</dbReference>
<dbReference type="Gene3D" id="3.40.50.2000">
    <property type="entry name" value="Glycogen Phosphorylase B"/>
    <property type="match status" value="3"/>
</dbReference>
<dbReference type="InterPro" id="IPR001296">
    <property type="entry name" value="Glyco_trans_1"/>
</dbReference>
<keyword evidence="2" id="KW-0328">Glycosyltransferase</keyword>
<dbReference type="STRING" id="1335616.WDC_0802"/>
<evidence type="ECO:0000259" key="1">
    <source>
        <dbReference type="Pfam" id="PF00534"/>
    </source>
</evidence>
<dbReference type="GO" id="GO:0047265">
    <property type="term" value="F:poly(glycerol-phosphate) alpha-glucosyltransferase activity"/>
    <property type="evidence" value="ECO:0007669"/>
    <property type="project" value="UniProtKB-EC"/>
</dbReference>
<dbReference type="PANTHER" id="PTHR45947">
    <property type="entry name" value="SULFOQUINOVOSYL TRANSFERASE SQD2"/>
    <property type="match status" value="1"/>
</dbReference>
<keyword evidence="3" id="KW-1185">Reference proteome</keyword>
<keyword evidence="2" id="KW-0808">Transferase</keyword>
<dbReference type="PATRIC" id="fig|1335616.4.peg.802"/>
<dbReference type="OrthoDB" id="570545at2"/>
<dbReference type="EC" id="2.4.1.52" evidence="2"/>